<gene>
    <name evidence="2" type="ORF">OSB04_007120</name>
</gene>
<dbReference type="PANTHER" id="PTHR33325">
    <property type="entry name" value="ZINC FINGER, CCHC-TYPE-RELATED"/>
    <property type="match status" value="1"/>
</dbReference>
<dbReference type="AlphaFoldDB" id="A0AA38TJ99"/>
<reference evidence="2" key="1">
    <citation type="submission" date="2023-03" db="EMBL/GenBank/DDBJ databases">
        <title>Chromosome-scale reference genome and RAD-based genetic map of yellow starthistle (Centaurea solstitialis) reveal putative structural variation and QTLs associated with invader traits.</title>
        <authorList>
            <person name="Reatini B."/>
            <person name="Cang F.A."/>
            <person name="Jiang Q."/>
            <person name="Mckibben M.T.W."/>
            <person name="Barker M.S."/>
            <person name="Rieseberg L.H."/>
            <person name="Dlugosch K.M."/>
        </authorList>
    </citation>
    <scope>NUCLEOTIDE SEQUENCE</scope>
    <source>
        <strain evidence="2">CAN-66</strain>
        <tissue evidence="2">Leaf</tissue>
    </source>
</reference>
<name>A0AA38TJ99_9ASTR</name>
<feature type="region of interest" description="Disordered" evidence="1">
    <location>
        <begin position="300"/>
        <end position="348"/>
    </location>
</feature>
<comment type="caution">
    <text evidence="2">The sequence shown here is derived from an EMBL/GenBank/DDBJ whole genome shotgun (WGS) entry which is preliminary data.</text>
</comment>
<dbReference type="PANTHER" id="PTHR33325:SF11">
    <property type="entry name" value="COLD SHOCK DOMAIN-CONTAINING PROTEIN 4-LIKE"/>
    <property type="match status" value="1"/>
</dbReference>
<accession>A0AA38TJ99</accession>
<evidence type="ECO:0000313" key="2">
    <source>
        <dbReference type="EMBL" id="KAJ9561960.1"/>
    </source>
</evidence>
<evidence type="ECO:0000256" key="1">
    <source>
        <dbReference type="SAM" id="MobiDB-lite"/>
    </source>
</evidence>
<keyword evidence="3" id="KW-1185">Reference proteome</keyword>
<sequence>MKVTVAATAMVAATVRGEDDDDGGAMTTMRKSTTALLLFLKTRRPNRALRDEFKLDDYNFNGAVKVLLKSVQNTEESYPFILVPNRLVDTFPRGPIPALEKVDIAEPLSSLPEALWFCTCKALRPLSNLCEMKLLQELRCHFYILDYMERLELTDTPVHGSTFGPVTVSMVERISRVPEWIPDTSSTSIGECTYNATTMAESTCPEFNILDSERLEYHRWVSDVETTFIGKEYSYIIKSPSDPQDKPSEKVQASALIFLRRHIDPSLRWEYLQLKTPQELWDALKERFVNVHDSLLPELMGRGRGRGQSRGNGRDGFSNSWHRDVTAGPSNQEKSKGKAPMIDPTKRVRDETEPCYRCGIVGH</sequence>
<proteinExistence type="predicted"/>
<dbReference type="Proteomes" id="UP001172457">
    <property type="component" value="Chromosome 2"/>
</dbReference>
<dbReference type="EMBL" id="JARYMX010000002">
    <property type="protein sequence ID" value="KAJ9561960.1"/>
    <property type="molecule type" value="Genomic_DNA"/>
</dbReference>
<evidence type="ECO:0000313" key="3">
    <source>
        <dbReference type="Proteomes" id="UP001172457"/>
    </source>
</evidence>
<organism evidence="2 3">
    <name type="scientific">Centaurea solstitialis</name>
    <name type="common">yellow star-thistle</name>
    <dbReference type="NCBI Taxonomy" id="347529"/>
    <lineage>
        <taxon>Eukaryota</taxon>
        <taxon>Viridiplantae</taxon>
        <taxon>Streptophyta</taxon>
        <taxon>Embryophyta</taxon>
        <taxon>Tracheophyta</taxon>
        <taxon>Spermatophyta</taxon>
        <taxon>Magnoliopsida</taxon>
        <taxon>eudicotyledons</taxon>
        <taxon>Gunneridae</taxon>
        <taxon>Pentapetalae</taxon>
        <taxon>asterids</taxon>
        <taxon>campanulids</taxon>
        <taxon>Asterales</taxon>
        <taxon>Asteraceae</taxon>
        <taxon>Carduoideae</taxon>
        <taxon>Cardueae</taxon>
        <taxon>Centaureinae</taxon>
        <taxon>Centaurea</taxon>
    </lineage>
</organism>
<protein>
    <submittedName>
        <fullName evidence="2">Uncharacterized protein</fullName>
    </submittedName>
</protein>